<protein>
    <recommendedName>
        <fullName evidence="7">DNA 3'-5' helicase</fullName>
        <ecNumber evidence="7">5.6.2.4</ecNumber>
    </recommendedName>
</protein>
<comment type="catalytic activity">
    <reaction evidence="6">
        <text>Couples ATP hydrolysis with the unwinding of duplex DNA by translocating in the 3'-5' direction.</text>
        <dbReference type="EC" id="5.6.2.4"/>
    </reaction>
</comment>
<dbReference type="PROSITE" id="PS51198">
    <property type="entry name" value="UVRD_HELICASE_ATP_BIND"/>
    <property type="match status" value="1"/>
</dbReference>
<accession>A0ABX8SFC6</accession>
<evidence type="ECO:0000256" key="9">
    <source>
        <dbReference type="PROSITE-ProRule" id="PRU00560"/>
    </source>
</evidence>
<comment type="catalytic activity">
    <reaction evidence="8">
        <text>ATP + H2O = ADP + phosphate + H(+)</text>
        <dbReference type="Rhea" id="RHEA:13065"/>
        <dbReference type="ChEBI" id="CHEBI:15377"/>
        <dbReference type="ChEBI" id="CHEBI:15378"/>
        <dbReference type="ChEBI" id="CHEBI:30616"/>
        <dbReference type="ChEBI" id="CHEBI:43474"/>
        <dbReference type="ChEBI" id="CHEBI:456216"/>
        <dbReference type="EC" id="5.6.2.4"/>
    </reaction>
</comment>
<feature type="binding site" evidence="9">
    <location>
        <begin position="209"/>
        <end position="216"/>
    </location>
    <ligand>
        <name>ATP</name>
        <dbReference type="ChEBI" id="CHEBI:30616"/>
    </ligand>
</feature>
<dbReference type="CDD" id="cd18807">
    <property type="entry name" value="SF1_C_UvrD"/>
    <property type="match status" value="1"/>
</dbReference>
<evidence type="ECO:0000256" key="6">
    <source>
        <dbReference type="ARBA" id="ARBA00034617"/>
    </source>
</evidence>
<evidence type="ECO:0000313" key="12">
    <source>
        <dbReference type="Proteomes" id="UP000824504"/>
    </source>
</evidence>
<evidence type="ECO:0000256" key="3">
    <source>
        <dbReference type="ARBA" id="ARBA00022806"/>
    </source>
</evidence>
<evidence type="ECO:0000259" key="10">
    <source>
        <dbReference type="PROSITE" id="PS51198"/>
    </source>
</evidence>
<evidence type="ECO:0000256" key="4">
    <source>
        <dbReference type="ARBA" id="ARBA00022840"/>
    </source>
</evidence>
<sequence length="874" mass="98315">MHRMWVGRGGWKLWHDIDRLSLAVGDTFSQFIGLEATRLTLRRGFIRTALVVDGRTRLRGLPRAAAPAVQAAIDEVTRRGRLGDQLPLAVSRRAAFLQLIDDHVRAQRWIPHDAAAAALSGLPTRYVLLAPLHPADQQALLPRLSLQEHETLAFLDEDHWARVAAANDEILRRELRERKPFFDTIEKSPLTAEQASAVVSFDNRVRVIAAAGSGKTSVMVARAAYAVTRGIVPAQRILMLAFNADAAEELRERVTTRLDALGISSDGVLASTFHSFGLSIIGEATGRKPRIAPWVENGKDVAKISEIVDALRDSSPGFRYKWDTFRLLYPHMADEPDGGEPDSYDRATRLTGFETYRGETVRSEGERLIANWLFLNGVEYEYEHRYAHDVTDAEHSQYRPDFFYPTVQVWHEHWALRADGTPPESFTGYAESMRWKKRIHERYGTTLVETTWHEIADLSGFESLERDLTRHGLELDWNPDRPIPGAPPMEHERLSRLVRTFMSHVKSGSWTRSDLEDRIRDLPKRRQARARLFLDLYWQVHDRWQAELRAIEAVDFDDMLLRAAELVEQNPHLRRWDLVMVDEFQDTSRARARLTKALITGPDKHLLAVGDDWQAINRFAGADLAVMTGFDAFFGPAVTCRLETTFRCTQTIADVASRFVARNPSQLRKSVRASRGPGGPPVTVVRLPNREAIPAAIAEHLTELSESAPGSSVDVLGRYRFERDLLRRGSYPDLRLTFRTIHASKGLEADFVVLPNLTTGTFGFPSGIADDPILTLAMSGDDGFPHSEERRLFYVALTRARRGVTIFSVAGLESPFVVELLQDPGVVVKSPAADVHAVRVCPTCGEGTMVQRKSRHGLFLGCSRFPKCRATARL</sequence>
<dbReference type="InterPro" id="IPR014017">
    <property type="entry name" value="DNA_helicase_UvrD-like_C"/>
</dbReference>
<dbReference type="Pfam" id="PF13361">
    <property type="entry name" value="UvrD_C"/>
    <property type="match status" value="1"/>
</dbReference>
<dbReference type="EMBL" id="CP079216">
    <property type="protein sequence ID" value="QXT62092.1"/>
    <property type="molecule type" value="Genomic_DNA"/>
</dbReference>
<keyword evidence="1 9" id="KW-0547">Nucleotide-binding</keyword>
<name>A0ABX8SFC6_9ACTN</name>
<dbReference type="PANTHER" id="PTHR11070:SF63">
    <property type="entry name" value="DNA HELICASE IV"/>
    <property type="match status" value="1"/>
</dbReference>
<dbReference type="InterPro" id="IPR014016">
    <property type="entry name" value="UvrD-like_ATP-bd"/>
</dbReference>
<evidence type="ECO:0000256" key="5">
    <source>
        <dbReference type="ARBA" id="ARBA00023235"/>
    </source>
</evidence>
<dbReference type="InterPro" id="IPR000212">
    <property type="entry name" value="DNA_helicase_UvrD/REP"/>
</dbReference>
<gene>
    <name evidence="11" type="ORF">KDB89_09940</name>
</gene>
<evidence type="ECO:0000256" key="2">
    <source>
        <dbReference type="ARBA" id="ARBA00022801"/>
    </source>
</evidence>
<dbReference type="InterPro" id="IPR013498">
    <property type="entry name" value="Topo_IA_Znf"/>
</dbReference>
<evidence type="ECO:0000256" key="7">
    <source>
        <dbReference type="ARBA" id="ARBA00034808"/>
    </source>
</evidence>
<dbReference type="Pfam" id="PF01396">
    <property type="entry name" value="Zn_ribbon_Top1"/>
    <property type="match status" value="1"/>
</dbReference>
<evidence type="ECO:0000313" key="11">
    <source>
        <dbReference type="EMBL" id="QXT62092.1"/>
    </source>
</evidence>
<keyword evidence="5" id="KW-0413">Isomerase</keyword>
<keyword evidence="4 9" id="KW-0067">ATP-binding</keyword>
<feature type="domain" description="UvrD-like helicase ATP-binding" evidence="10">
    <location>
        <begin position="188"/>
        <end position="649"/>
    </location>
</feature>
<dbReference type="Pfam" id="PF00580">
    <property type="entry name" value="UvrD-helicase"/>
    <property type="match status" value="2"/>
</dbReference>
<keyword evidence="2 9" id="KW-0378">Hydrolase</keyword>
<dbReference type="Proteomes" id="UP000824504">
    <property type="component" value="Chromosome"/>
</dbReference>
<dbReference type="PANTHER" id="PTHR11070">
    <property type="entry name" value="UVRD / RECB / PCRA DNA HELICASE FAMILY MEMBER"/>
    <property type="match status" value="1"/>
</dbReference>
<keyword evidence="3 9" id="KW-0347">Helicase</keyword>
<evidence type="ECO:0000256" key="1">
    <source>
        <dbReference type="ARBA" id="ARBA00022741"/>
    </source>
</evidence>
<evidence type="ECO:0000256" key="8">
    <source>
        <dbReference type="ARBA" id="ARBA00048988"/>
    </source>
</evidence>
<keyword evidence="12" id="KW-1185">Reference proteome</keyword>
<dbReference type="EC" id="5.6.2.4" evidence="7"/>
<proteinExistence type="predicted"/>
<organism evidence="11 12">
    <name type="scientific">Tessaracoccus palaemonis</name>
    <dbReference type="NCBI Taxonomy" id="2829499"/>
    <lineage>
        <taxon>Bacteria</taxon>
        <taxon>Bacillati</taxon>
        <taxon>Actinomycetota</taxon>
        <taxon>Actinomycetes</taxon>
        <taxon>Propionibacteriales</taxon>
        <taxon>Propionibacteriaceae</taxon>
        <taxon>Tessaracoccus</taxon>
    </lineage>
</organism>
<reference evidence="11 12" key="1">
    <citation type="submission" date="2021-07" db="EMBL/GenBank/DDBJ databases">
        <title>complete genome sequencing of Tessaracoccus sp.J1M15.</title>
        <authorList>
            <person name="Bae J.-W."/>
            <person name="Kim D.-y."/>
        </authorList>
    </citation>
    <scope>NUCLEOTIDE SEQUENCE [LARGE SCALE GENOMIC DNA]</scope>
    <source>
        <strain evidence="11 12">J1M15</strain>
    </source>
</reference>